<feature type="region of interest" description="Disordered" evidence="1">
    <location>
        <begin position="1"/>
        <end position="55"/>
    </location>
</feature>
<evidence type="ECO:0000313" key="2">
    <source>
        <dbReference type="Proteomes" id="UP000095282"/>
    </source>
</evidence>
<evidence type="ECO:0000313" key="3">
    <source>
        <dbReference type="WBParaSite" id="Csp11.Scaffold629.g10892.t1"/>
    </source>
</evidence>
<keyword evidence="2" id="KW-1185">Reference proteome</keyword>
<feature type="compositionally biased region" description="Polar residues" evidence="1">
    <location>
        <begin position="30"/>
        <end position="39"/>
    </location>
</feature>
<reference evidence="3" key="1">
    <citation type="submission" date="2016-11" db="UniProtKB">
        <authorList>
            <consortium name="WormBaseParasite"/>
        </authorList>
    </citation>
    <scope>IDENTIFICATION</scope>
</reference>
<proteinExistence type="predicted"/>
<dbReference type="AlphaFoldDB" id="A0A1I7TQZ2"/>
<name>A0A1I7TQZ2_9PELO</name>
<accession>A0A1I7TQZ2</accession>
<dbReference type="Proteomes" id="UP000095282">
    <property type="component" value="Unplaced"/>
</dbReference>
<dbReference type="WBParaSite" id="Csp11.Scaffold629.g10892.t1">
    <property type="protein sequence ID" value="Csp11.Scaffold629.g10892.t1"/>
    <property type="gene ID" value="Csp11.Scaffold629.g10892"/>
</dbReference>
<evidence type="ECO:0000256" key="1">
    <source>
        <dbReference type="SAM" id="MobiDB-lite"/>
    </source>
</evidence>
<organism evidence="2 3">
    <name type="scientific">Caenorhabditis tropicalis</name>
    <dbReference type="NCBI Taxonomy" id="1561998"/>
    <lineage>
        <taxon>Eukaryota</taxon>
        <taxon>Metazoa</taxon>
        <taxon>Ecdysozoa</taxon>
        <taxon>Nematoda</taxon>
        <taxon>Chromadorea</taxon>
        <taxon>Rhabditida</taxon>
        <taxon>Rhabditina</taxon>
        <taxon>Rhabditomorpha</taxon>
        <taxon>Rhabditoidea</taxon>
        <taxon>Rhabditidae</taxon>
        <taxon>Peloderinae</taxon>
        <taxon>Caenorhabditis</taxon>
    </lineage>
</organism>
<protein>
    <submittedName>
        <fullName evidence="3">Uncharacterized protein</fullName>
    </submittedName>
</protein>
<sequence length="67" mass="7426">MMGVSEMSVRIDEPQRFVSMSNAEPEETTVAGNDETSSIGEERHDEQPDEALEDGRAARACYLKAHN</sequence>